<dbReference type="EC" id="5.2.1.8" evidence="1"/>
<keyword evidence="4" id="KW-0732">Signal</keyword>
<name>A0ABQ6N2G4_9STRA</name>
<evidence type="ECO:0000259" key="5">
    <source>
        <dbReference type="PROSITE" id="PS50072"/>
    </source>
</evidence>
<sequence length="241" mass="25191">MQPLLALLLLLPLCSPLSPPFSSPFSRRAALDEALSAASLVAPSLLLPGPAGAASPAVARVSLSNCVPDASGSTAASLSIALEPASAPVGVGHFQDLVKKGFYEGCPVFRAIPGFVAQFGISPDPGLNKKYRSSPIQDDDLAASTKTSGGNTRGTLVFATAGKNTRTTQLFLNLADNHFLDKDFSVIGRVTDLAKLDRIYTGYGEGAPRGKGPDQGQLMNVGGPYMERFPLMTRVDSITLE</sequence>
<gene>
    <name evidence="6" type="ORF">TeGR_g528</name>
</gene>
<evidence type="ECO:0000256" key="2">
    <source>
        <dbReference type="ARBA" id="ARBA00023110"/>
    </source>
</evidence>
<feature type="signal peptide" evidence="4">
    <location>
        <begin position="1"/>
        <end position="16"/>
    </location>
</feature>
<evidence type="ECO:0000256" key="3">
    <source>
        <dbReference type="ARBA" id="ARBA00023235"/>
    </source>
</evidence>
<dbReference type="PROSITE" id="PS50072">
    <property type="entry name" value="CSA_PPIASE_2"/>
    <property type="match status" value="1"/>
</dbReference>
<dbReference type="Pfam" id="PF00160">
    <property type="entry name" value="Pro_isomerase"/>
    <property type="match status" value="1"/>
</dbReference>
<accession>A0ABQ6N2G4</accession>
<dbReference type="InterPro" id="IPR044665">
    <property type="entry name" value="E_coli_cyclophilin_A-like"/>
</dbReference>
<feature type="chain" id="PRO_5047125963" description="peptidylprolyl isomerase" evidence="4">
    <location>
        <begin position="17"/>
        <end position="241"/>
    </location>
</feature>
<dbReference type="PANTHER" id="PTHR43246">
    <property type="entry name" value="PEPTIDYL-PROLYL CIS-TRANS ISOMERASE CYP38, CHLOROPLASTIC"/>
    <property type="match status" value="1"/>
</dbReference>
<organism evidence="6 7">
    <name type="scientific">Tetraparma gracilis</name>
    <dbReference type="NCBI Taxonomy" id="2962635"/>
    <lineage>
        <taxon>Eukaryota</taxon>
        <taxon>Sar</taxon>
        <taxon>Stramenopiles</taxon>
        <taxon>Ochrophyta</taxon>
        <taxon>Bolidophyceae</taxon>
        <taxon>Parmales</taxon>
        <taxon>Triparmaceae</taxon>
        <taxon>Tetraparma</taxon>
    </lineage>
</organism>
<reference evidence="6 7" key="1">
    <citation type="journal article" date="2023" name="Commun. Biol.">
        <title>Genome analysis of Parmales, the sister group of diatoms, reveals the evolutionary specialization of diatoms from phago-mixotrophs to photoautotrophs.</title>
        <authorList>
            <person name="Ban H."/>
            <person name="Sato S."/>
            <person name="Yoshikawa S."/>
            <person name="Yamada K."/>
            <person name="Nakamura Y."/>
            <person name="Ichinomiya M."/>
            <person name="Sato N."/>
            <person name="Blanc-Mathieu R."/>
            <person name="Endo H."/>
            <person name="Kuwata A."/>
            <person name="Ogata H."/>
        </authorList>
    </citation>
    <scope>NUCLEOTIDE SEQUENCE [LARGE SCALE GENOMIC DNA]</scope>
</reference>
<dbReference type="InterPro" id="IPR002130">
    <property type="entry name" value="Cyclophilin-type_PPIase_dom"/>
</dbReference>
<dbReference type="Proteomes" id="UP001165060">
    <property type="component" value="Unassembled WGS sequence"/>
</dbReference>
<dbReference type="SUPFAM" id="SSF50891">
    <property type="entry name" value="Cyclophilin-like"/>
    <property type="match status" value="1"/>
</dbReference>
<keyword evidence="3" id="KW-0413">Isomerase</keyword>
<dbReference type="InterPro" id="IPR029000">
    <property type="entry name" value="Cyclophilin-like_dom_sf"/>
</dbReference>
<comment type="caution">
    <text evidence="6">The sequence shown here is derived from an EMBL/GenBank/DDBJ whole genome shotgun (WGS) entry which is preliminary data.</text>
</comment>
<dbReference type="Gene3D" id="2.40.100.10">
    <property type="entry name" value="Cyclophilin-like"/>
    <property type="match status" value="1"/>
</dbReference>
<keyword evidence="2" id="KW-0697">Rotamase</keyword>
<evidence type="ECO:0000313" key="6">
    <source>
        <dbReference type="EMBL" id="GMI38681.1"/>
    </source>
</evidence>
<protein>
    <recommendedName>
        <fullName evidence="1">peptidylprolyl isomerase</fullName>
        <ecNumber evidence="1">5.2.1.8</ecNumber>
    </recommendedName>
</protein>
<evidence type="ECO:0000256" key="1">
    <source>
        <dbReference type="ARBA" id="ARBA00013194"/>
    </source>
</evidence>
<evidence type="ECO:0000313" key="7">
    <source>
        <dbReference type="Proteomes" id="UP001165060"/>
    </source>
</evidence>
<proteinExistence type="predicted"/>
<evidence type="ECO:0000256" key="4">
    <source>
        <dbReference type="SAM" id="SignalP"/>
    </source>
</evidence>
<feature type="domain" description="PPIase cyclophilin-type" evidence="5">
    <location>
        <begin position="70"/>
        <end position="199"/>
    </location>
</feature>
<dbReference type="EMBL" id="BRYB01000839">
    <property type="protein sequence ID" value="GMI38681.1"/>
    <property type="molecule type" value="Genomic_DNA"/>
</dbReference>
<keyword evidence="7" id="KW-1185">Reference proteome</keyword>